<dbReference type="Proteomes" id="UP001056978">
    <property type="component" value="Chromosome 10"/>
</dbReference>
<evidence type="ECO:0000313" key="2">
    <source>
        <dbReference type="Proteomes" id="UP001056978"/>
    </source>
</evidence>
<reference evidence="1" key="1">
    <citation type="submission" date="2022-06" db="EMBL/GenBank/DDBJ databases">
        <title>The First Complete Genome of the Simian Malaria Parasite Plasmodium brasilianum.</title>
        <authorList>
            <person name="Bajic M."/>
            <person name="Ravishankar S."/>
        </authorList>
    </citation>
    <scope>NUCLEOTIDE SEQUENCE</scope>
    <source>
        <strain evidence="1">Bolivian I</strain>
    </source>
</reference>
<organism evidence="1 2">
    <name type="scientific">Plasmodium brasilianum</name>
    <dbReference type="NCBI Taxonomy" id="5824"/>
    <lineage>
        <taxon>Eukaryota</taxon>
        <taxon>Sar</taxon>
        <taxon>Alveolata</taxon>
        <taxon>Apicomplexa</taxon>
        <taxon>Aconoidasida</taxon>
        <taxon>Haemosporida</taxon>
        <taxon>Plasmodiidae</taxon>
        <taxon>Plasmodium</taxon>
        <taxon>Plasmodium (Plasmodium)</taxon>
    </lineage>
</organism>
<keyword evidence="2" id="KW-1185">Reference proteome</keyword>
<sequence length="740" mass="87023">MESCSSWDYTGFGSGTSQYLRKIEFLEARKNIPSLTASLKTKTSKNEFRAGCLKLADYLIKIKDKPPDYTDPNRWVPVLKNHFGHKFKELSQHGGCPMIFEQKDRDLLELKYDALDFCEINKSYQNKLTAFKKGDSNTYNCNSDPNCIKLCTEYEEWFVSKKQHFENKRNLIHESCTFKSATLHFPEKKCNILDLKTFNKIPQCLSPKPDVPSQAPVIENVLSEPKFDERNAEDDLISQDQSLPQVEHLPESAPNSPSESQPNNFPEDTPSDPSQLLTTPEDNSMTHSDSSSEDTQHGDAQITSVPVFSTPEQQTTQDSVYQPPVDQDLNTEGGIKTTSVANEVSIPKTFPSTPVDPKIQGKFKKKKNIRRQVKFLRILLPSHSDKKDIFLSDDHLDHPIHDDEEIIKKLKIYEHKTINNTNMLKRKKDKSKTIIEVHMEVLEKFRNEQWELSKKEFLAMCLEVYTHEEYTSYPNFINDDQMENIKRSNDIEEKKILWNKWIERHRNLSEKLKKEDWFNNLKNEWKKDKAMVNEMEELNKKYLKENEKVSLLEREKVIWRQWISNKRKIVEQNMEENWFKGLTDEFNNILGEYENEETKNRVSLIKIEEMAHNKSCEKLYKYIKKKLLAKLCILVFMTIFEECKKEECIENRESYFDNFINECKSEENSDRKKQIIQDIRDTNCNILESSKNKKIHDYKGEECFRENIEDWIREDDSYSNSTINNNIVGKSDDIIEKYIS</sequence>
<gene>
    <name evidence="1" type="ORF">MKS88_003079</name>
</gene>
<dbReference type="EMBL" id="CM043778">
    <property type="protein sequence ID" value="KAI4837666.1"/>
    <property type="molecule type" value="Genomic_DNA"/>
</dbReference>
<proteinExistence type="predicted"/>
<protein>
    <submittedName>
        <fullName evidence="1">Uncharacterized protein</fullName>
    </submittedName>
</protein>
<accession>A0ACB9Y8J8</accession>
<comment type="caution">
    <text evidence="1">The sequence shown here is derived from an EMBL/GenBank/DDBJ whole genome shotgun (WGS) entry which is preliminary data.</text>
</comment>
<evidence type="ECO:0000313" key="1">
    <source>
        <dbReference type="EMBL" id="KAI4837666.1"/>
    </source>
</evidence>
<name>A0ACB9Y8J8_PLABR</name>